<dbReference type="GO" id="GO:0051607">
    <property type="term" value="P:defense response to virus"/>
    <property type="evidence" value="ECO:0007669"/>
    <property type="project" value="UniProtKB-KW"/>
</dbReference>
<dbReference type="Pfam" id="PF18019">
    <property type="entry name" value="Cas3_HD"/>
    <property type="match status" value="1"/>
</dbReference>
<evidence type="ECO:0000313" key="15">
    <source>
        <dbReference type="Proteomes" id="UP000247790"/>
    </source>
</evidence>
<keyword evidence="16" id="KW-1185">Reference proteome</keyword>
<dbReference type="CDD" id="cd17930">
    <property type="entry name" value="DEXHc_cas3"/>
    <property type="match status" value="1"/>
</dbReference>
<dbReference type="SMART" id="SM00487">
    <property type="entry name" value="DEXDc"/>
    <property type="match status" value="1"/>
</dbReference>
<dbReference type="EMBL" id="QJSW01000015">
    <property type="protein sequence ID" value="PYE47159.1"/>
    <property type="molecule type" value="Genomic_DNA"/>
</dbReference>
<comment type="similarity">
    <text evidence="2">In the central section; belongs to the CRISPR-associated helicase Cas3 family.</text>
</comment>
<dbReference type="PANTHER" id="PTHR47962:SF5">
    <property type="entry name" value="ATP-DEPENDENT HELICASE LHR-RELATED"/>
    <property type="match status" value="1"/>
</dbReference>
<proteinExistence type="inferred from homology"/>
<evidence type="ECO:0000256" key="5">
    <source>
        <dbReference type="ARBA" id="ARBA00022741"/>
    </source>
</evidence>
<dbReference type="SUPFAM" id="SSF52540">
    <property type="entry name" value="P-loop containing nucleoside triphosphate hydrolases"/>
    <property type="match status" value="1"/>
</dbReference>
<dbReference type="Pfam" id="PF00270">
    <property type="entry name" value="DEAD"/>
    <property type="match status" value="1"/>
</dbReference>
<dbReference type="InterPro" id="IPR011545">
    <property type="entry name" value="DEAD/DEAH_box_helicase_dom"/>
</dbReference>
<dbReference type="InterPro" id="IPR054712">
    <property type="entry name" value="Cas3-like_dom"/>
</dbReference>
<dbReference type="InterPro" id="IPR052511">
    <property type="entry name" value="ATP-dep_Helicase"/>
</dbReference>
<gene>
    <name evidence="14" type="primary">cas3</name>
    <name evidence="13" type="ORF">DFQ00_1158</name>
    <name evidence="14" type="ORF">HUB98_22205</name>
</gene>
<dbReference type="GO" id="GO:0003677">
    <property type="term" value="F:DNA binding"/>
    <property type="evidence" value="ECO:0007669"/>
    <property type="project" value="TreeGrafter"/>
</dbReference>
<evidence type="ECO:0000259" key="10">
    <source>
        <dbReference type="PROSITE" id="PS51192"/>
    </source>
</evidence>
<protein>
    <submittedName>
        <fullName evidence="13">CRISPR-associated endonuclease/helicase Cas3</fullName>
    </submittedName>
    <submittedName>
        <fullName evidence="14">CRISPR-associated helicase Cas3</fullName>
    </submittedName>
</protein>
<dbReference type="OrthoDB" id="9810236at2"/>
<dbReference type="GO" id="GO:0016887">
    <property type="term" value="F:ATP hydrolysis activity"/>
    <property type="evidence" value="ECO:0007669"/>
    <property type="project" value="TreeGrafter"/>
</dbReference>
<dbReference type="PROSITE" id="PS51643">
    <property type="entry name" value="HD_CAS3"/>
    <property type="match status" value="1"/>
</dbReference>
<dbReference type="SUPFAM" id="SSF109604">
    <property type="entry name" value="HD-domain/PDEase-like"/>
    <property type="match status" value="1"/>
</dbReference>
<dbReference type="RefSeq" id="WP_110898238.1">
    <property type="nucleotide sequence ID" value="NZ_CP054614.1"/>
</dbReference>
<feature type="domain" description="Helicase ATP-binding" evidence="10">
    <location>
        <begin position="261"/>
        <end position="456"/>
    </location>
</feature>
<dbReference type="EMBL" id="CP054614">
    <property type="protein sequence ID" value="QKS58672.1"/>
    <property type="molecule type" value="Genomic_DNA"/>
</dbReference>
<dbReference type="NCBIfam" id="TIGR01596">
    <property type="entry name" value="cas3_HD"/>
    <property type="match status" value="1"/>
</dbReference>
<evidence type="ECO:0000256" key="7">
    <source>
        <dbReference type="ARBA" id="ARBA00022806"/>
    </source>
</evidence>
<name>A0A2V4V5T5_PAEBA</name>
<feature type="domain" description="HD Cas3-type" evidence="12">
    <location>
        <begin position="10"/>
        <end position="203"/>
    </location>
</feature>
<keyword evidence="3" id="KW-0540">Nuclease</keyword>
<keyword evidence="7 13" id="KW-0347">Helicase</keyword>
<keyword evidence="4" id="KW-0479">Metal-binding</keyword>
<dbReference type="GO" id="GO:0005524">
    <property type="term" value="F:ATP binding"/>
    <property type="evidence" value="ECO:0007669"/>
    <property type="project" value="UniProtKB-KW"/>
</dbReference>
<comment type="similarity">
    <text evidence="1">In the N-terminal section; belongs to the CRISPR-associated nuclease Cas3-HD family.</text>
</comment>
<reference evidence="13 15" key="1">
    <citation type="submission" date="2018-06" db="EMBL/GenBank/DDBJ databases">
        <title>Genomic Encyclopedia of Type Strains, Phase III (KMG-III): the genomes of soil and plant-associated and newly described type strains.</title>
        <authorList>
            <person name="Whitman W."/>
        </authorList>
    </citation>
    <scope>NUCLEOTIDE SEQUENCE [LARGE SCALE GENOMIC DNA]</scope>
    <source>
        <strain evidence="13 15">CECT 7022</strain>
    </source>
</reference>
<dbReference type="SMART" id="SM00490">
    <property type="entry name" value="HELICc"/>
    <property type="match status" value="1"/>
</dbReference>
<dbReference type="InterPro" id="IPR001650">
    <property type="entry name" value="Helicase_C-like"/>
</dbReference>
<accession>A0A2V4V5T5</accession>
<dbReference type="PANTHER" id="PTHR47962">
    <property type="entry name" value="ATP-DEPENDENT HELICASE LHR-RELATED-RELATED"/>
    <property type="match status" value="1"/>
</dbReference>
<dbReference type="AlphaFoldDB" id="A0A2V4V5T5"/>
<dbReference type="GO" id="GO:0004386">
    <property type="term" value="F:helicase activity"/>
    <property type="evidence" value="ECO:0007669"/>
    <property type="project" value="UniProtKB-KW"/>
</dbReference>
<evidence type="ECO:0000256" key="3">
    <source>
        <dbReference type="ARBA" id="ARBA00022722"/>
    </source>
</evidence>
<dbReference type="InterPro" id="IPR006483">
    <property type="entry name" value="CRISPR-assoc_Cas3_HD"/>
</dbReference>
<feature type="domain" description="Helicase C-terminal" evidence="11">
    <location>
        <begin position="491"/>
        <end position="652"/>
    </location>
</feature>
<keyword evidence="9" id="KW-0051">Antiviral defense</keyword>
<dbReference type="GO" id="GO:0046872">
    <property type="term" value="F:metal ion binding"/>
    <property type="evidence" value="ECO:0007669"/>
    <property type="project" value="UniProtKB-KW"/>
</dbReference>
<sequence>MTYIAHIRQKDNEIQTVPEHLIEVQHGAEQAGEKIGIKNLAGITGLLHDMGKFTELFRDYIQEAVANPDKPPRKGSVDHSTAGGKLIHERYHTIHAIPQAKVTAEWIANCIISHHQGLRDYISPDQTSPYIERVVTKELQQYEQAKEEFYKHIPPEQLDSLFELATAELQHYIKIIKDHKLPPITGSLLMKYMFSCLIDADRTNTRCFEENETPIQSIDYRSFFEKSYSLLSQHLTTLEQGNYANTPINLLRREMSRQCDEFALRPSGVYTLSIPTGGGKTLASMRYALKHAIQHNKQRIIYIVPYTTIIEQNADEIRSILQNDDMILEHHSNVIDDKFEDRQEDDDGEAYEVRAKNLKLARDHWDRPIIFTTMVQFLNTFYASGTRNVRRLHQLSNAVIVFDEVQSVPVHCISLFNAALNFLHVIGRSSLLLCTATQPGLDFVKHKLHFSDEPEIIQDLDHVGRSFKRVELHDLTQQAPSGWGAEELSSFVQDQMREVNSVLVILNTKMAVRKLFEALNEAEWLQEEGVQVVHLSTNMCPAHRKAVFSGNEEQEGLIQRLAKGERIICVSTQLIEAGVNISFECVVRSLAGLDSIAQAAGRCNRHGRDAIRNVYIVRAADEVLTRLPEIKIGADKTERVLQEYRDNPASLGNDLLSSAAIARYFEYYFYEIEDKMHYPIKKLEQKNLFDLMDRNRYYVDAYKHKHAKPPEVLNHYAIATAEKYFEAISNNATAVIVPYSDKGKKLILDLNGELEPNELGELLREAQQYTVNIYDQELRQLEKNGDVIHLLHGHVLALREPAYSEHFGVEPKGEGTWDMAML</sequence>
<evidence type="ECO:0000256" key="2">
    <source>
        <dbReference type="ARBA" id="ARBA00009046"/>
    </source>
</evidence>
<dbReference type="InterPro" id="IPR038257">
    <property type="entry name" value="CRISPR-assoc_Cas3_HD_sf"/>
</dbReference>
<dbReference type="CDD" id="cd09641">
    <property type="entry name" value="Cas3''_I"/>
    <property type="match status" value="1"/>
</dbReference>
<dbReference type="PROSITE" id="PS51192">
    <property type="entry name" value="HELICASE_ATP_BIND_1"/>
    <property type="match status" value="1"/>
</dbReference>
<dbReference type="Proteomes" id="UP000247790">
    <property type="component" value="Unassembled WGS sequence"/>
</dbReference>
<organism evidence="13 15">
    <name type="scientific">Paenibacillus barcinonensis</name>
    <dbReference type="NCBI Taxonomy" id="198119"/>
    <lineage>
        <taxon>Bacteria</taxon>
        <taxon>Bacillati</taxon>
        <taxon>Bacillota</taxon>
        <taxon>Bacilli</taxon>
        <taxon>Bacillales</taxon>
        <taxon>Paenibacillaceae</taxon>
        <taxon>Paenibacillus</taxon>
    </lineage>
</organism>
<dbReference type="Gene3D" id="3.40.50.300">
    <property type="entry name" value="P-loop containing nucleotide triphosphate hydrolases"/>
    <property type="match status" value="2"/>
</dbReference>
<dbReference type="Gene3D" id="1.10.3210.30">
    <property type="match status" value="1"/>
</dbReference>
<evidence type="ECO:0000259" key="12">
    <source>
        <dbReference type="PROSITE" id="PS51643"/>
    </source>
</evidence>
<dbReference type="Pfam" id="PF22590">
    <property type="entry name" value="Cas3-like_C_2"/>
    <property type="match status" value="1"/>
</dbReference>
<keyword evidence="8" id="KW-0067">ATP-binding</keyword>
<evidence type="ECO:0000256" key="8">
    <source>
        <dbReference type="ARBA" id="ARBA00022840"/>
    </source>
</evidence>
<keyword evidence="13" id="KW-0255">Endonuclease</keyword>
<evidence type="ECO:0000256" key="6">
    <source>
        <dbReference type="ARBA" id="ARBA00022801"/>
    </source>
</evidence>
<keyword evidence="6" id="KW-0378">Hydrolase</keyword>
<dbReference type="InterPro" id="IPR027417">
    <property type="entry name" value="P-loop_NTPase"/>
</dbReference>
<evidence type="ECO:0000313" key="13">
    <source>
        <dbReference type="EMBL" id="PYE47159.1"/>
    </source>
</evidence>
<reference evidence="14 16" key="2">
    <citation type="submission" date="2020-06" db="EMBL/GenBank/DDBJ databases">
        <title>Complete genome of Paenibacillus barcinonensis KACC11450.</title>
        <authorList>
            <person name="Kim M."/>
            <person name="Park Y.-J."/>
            <person name="Shin J.-H."/>
        </authorList>
    </citation>
    <scope>NUCLEOTIDE SEQUENCE [LARGE SCALE GENOMIC DNA]</scope>
    <source>
        <strain evidence="14 16">KACC11450</strain>
    </source>
</reference>
<dbReference type="NCBIfam" id="TIGR01587">
    <property type="entry name" value="cas3_core"/>
    <property type="match status" value="1"/>
</dbReference>
<dbReference type="InterPro" id="IPR006474">
    <property type="entry name" value="Helicase_Cas3_CRISPR-ass_core"/>
</dbReference>
<evidence type="ECO:0000313" key="16">
    <source>
        <dbReference type="Proteomes" id="UP000509327"/>
    </source>
</evidence>
<evidence type="ECO:0000256" key="9">
    <source>
        <dbReference type="ARBA" id="ARBA00023118"/>
    </source>
</evidence>
<evidence type="ECO:0000256" key="1">
    <source>
        <dbReference type="ARBA" id="ARBA00006847"/>
    </source>
</evidence>
<keyword evidence="5" id="KW-0547">Nucleotide-binding</keyword>
<dbReference type="Proteomes" id="UP000509327">
    <property type="component" value="Chromosome"/>
</dbReference>
<evidence type="ECO:0000259" key="11">
    <source>
        <dbReference type="PROSITE" id="PS51194"/>
    </source>
</evidence>
<evidence type="ECO:0000313" key="14">
    <source>
        <dbReference type="EMBL" id="QKS58672.1"/>
    </source>
</evidence>
<dbReference type="InterPro" id="IPR014001">
    <property type="entry name" value="Helicase_ATP-bd"/>
</dbReference>
<dbReference type="PROSITE" id="PS51194">
    <property type="entry name" value="HELICASE_CTER"/>
    <property type="match status" value="1"/>
</dbReference>
<evidence type="ECO:0000256" key="4">
    <source>
        <dbReference type="ARBA" id="ARBA00022723"/>
    </source>
</evidence>
<dbReference type="GO" id="GO:0004519">
    <property type="term" value="F:endonuclease activity"/>
    <property type="evidence" value="ECO:0007669"/>
    <property type="project" value="UniProtKB-KW"/>
</dbReference>